<dbReference type="Gene3D" id="3.30.70.330">
    <property type="match status" value="2"/>
</dbReference>
<dbReference type="SMART" id="SM00360">
    <property type="entry name" value="RRM"/>
    <property type="match status" value="1"/>
</dbReference>
<comment type="caution">
    <text evidence="8">The sequence shown here is derived from an EMBL/GenBank/DDBJ whole genome shotgun (WGS) entry which is preliminary data.</text>
</comment>
<evidence type="ECO:0000256" key="3">
    <source>
        <dbReference type="ARBA" id="ARBA00023161"/>
    </source>
</evidence>
<comment type="similarity">
    <text evidence="2">Belongs to the RENT3 family.</text>
</comment>
<evidence type="ECO:0000313" key="9">
    <source>
        <dbReference type="Proteomes" id="UP000293195"/>
    </source>
</evidence>
<evidence type="ECO:0000256" key="2">
    <source>
        <dbReference type="ARBA" id="ARBA00005991"/>
    </source>
</evidence>
<dbReference type="InterPro" id="IPR000504">
    <property type="entry name" value="RRM_dom"/>
</dbReference>
<dbReference type="EMBL" id="PDXF01000065">
    <property type="protein sequence ID" value="RYN91443.1"/>
    <property type="molecule type" value="Genomic_DNA"/>
</dbReference>
<keyword evidence="4" id="KW-0539">Nucleus</keyword>
<evidence type="ECO:0000313" key="8">
    <source>
        <dbReference type="EMBL" id="RYN91443.1"/>
    </source>
</evidence>
<sequence>MAPPQTNPNGVLPVTLLQKNPQVQTSRGPKAAQPRLKLICRRLPPGLTKAEFVEALGDEWKLGAGKIDWINYRKGKISTDAAKPSKPARVYIHVTKQDHVKALGDHVRTVTFHDATKSWQDPALVGPPTLEYAPYPKMPGGRRRNDNRQGTIDQDQDFKDFLESLTNPITKPPAAENEGQKQKVKTTPLIEALREKKANRDKPSAKGNRGRGEAKDDGGEKKILAKPGKENALNSNDKNRRMSKADKAQATKEAVKILNKEASSSKATAGTADKSSASPAPERKRGNVALAKSMLQRDLGVGPAPNRRRGTKREVGAAAPDANAQAKETKAVDEKAKEAPVAPPAASTPDKTSQTSRKERPTRAERRAFKANQGDKSSDKATASDVKPQTPLKTPAPQILKKPQTPNPPKGPAASRVPPTEPAAARNSPAPTQSHAAPAKTETAPAQAHNNASKAAPANPVPAPTSKQAFLKHANPSQGITEPLIEEVMKTFGGIDKVEIDKRKGFAYVDFAEPEGLRKAMAASPIKIAQGAVQILERKEKVARGPNPRFNGPPTGPARGGARGGFGPRGGRGGRGGARGGHAGPVNAGGAGEATSNAPTAAASASAPAPVANANAAT</sequence>
<dbReference type="SUPFAM" id="SSF54928">
    <property type="entry name" value="RNA-binding domain, RBD"/>
    <property type="match status" value="2"/>
</dbReference>
<feature type="compositionally biased region" description="Low complexity" evidence="6">
    <location>
        <begin position="594"/>
        <end position="618"/>
    </location>
</feature>
<feature type="region of interest" description="Disordered" evidence="6">
    <location>
        <begin position="120"/>
        <end position="154"/>
    </location>
</feature>
<feature type="compositionally biased region" description="Gly residues" evidence="6">
    <location>
        <begin position="558"/>
        <end position="592"/>
    </location>
</feature>
<protein>
    <recommendedName>
        <fullName evidence="7">RRM domain-containing protein</fullName>
    </recommendedName>
</protein>
<reference evidence="9" key="1">
    <citation type="journal article" date="2019" name="bioRxiv">
        <title>Genomics, evolutionary history and diagnostics of the Alternaria alternata species group including apple and Asian pear pathotypes.</title>
        <authorList>
            <person name="Armitage A.D."/>
            <person name="Cockerton H.M."/>
            <person name="Sreenivasaprasad S."/>
            <person name="Woodhall J.W."/>
            <person name="Lane C.R."/>
            <person name="Harrison R.J."/>
            <person name="Clarkson J.P."/>
        </authorList>
    </citation>
    <scope>NUCLEOTIDE SEQUENCE [LARGE SCALE GENOMIC DNA]</scope>
    <source>
        <strain evidence="9">FERA 635</strain>
    </source>
</reference>
<dbReference type="InterPro" id="IPR012677">
    <property type="entry name" value="Nucleotide-bd_a/b_plait_sf"/>
</dbReference>
<feature type="domain" description="RRM" evidence="7">
    <location>
        <begin position="467"/>
        <end position="547"/>
    </location>
</feature>
<evidence type="ECO:0000259" key="7">
    <source>
        <dbReference type="PROSITE" id="PS50102"/>
    </source>
</evidence>
<dbReference type="PANTHER" id="PTHR13112:SF0">
    <property type="entry name" value="FI21285P1"/>
    <property type="match status" value="1"/>
</dbReference>
<feature type="compositionally biased region" description="Basic and acidic residues" evidence="6">
    <location>
        <begin position="327"/>
        <end position="338"/>
    </location>
</feature>
<gene>
    <name evidence="8" type="ORF">AA0119_g10406</name>
</gene>
<dbReference type="PANTHER" id="PTHR13112">
    <property type="entry name" value="UPF3 REGULATOR OF NONSENSE TRANSCRIPTS-LIKE PROTEIN"/>
    <property type="match status" value="1"/>
</dbReference>
<feature type="region of interest" description="Disordered" evidence="6">
    <location>
        <begin position="539"/>
        <end position="618"/>
    </location>
</feature>
<dbReference type="CDD" id="cd12455">
    <property type="entry name" value="RRM_like_Smg4_UPF3"/>
    <property type="match status" value="1"/>
</dbReference>
<organism evidence="8 9">
    <name type="scientific">Alternaria tenuissima</name>
    <dbReference type="NCBI Taxonomy" id="119927"/>
    <lineage>
        <taxon>Eukaryota</taxon>
        <taxon>Fungi</taxon>
        <taxon>Dikarya</taxon>
        <taxon>Ascomycota</taxon>
        <taxon>Pezizomycotina</taxon>
        <taxon>Dothideomycetes</taxon>
        <taxon>Pleosporomycetidae</taxon>
        <taxon>Pleosporales</taxon>
        <taxon>Pleosporineae</taxon>
        <taxon>Pleosporaceae</taxon>
        <taxon>Alternaria</taxon>
        <taxon>Alternaria sect. Alternaria</taxon>
        <taxon>Alternaria alternata complex</taxon>
    </lineage>
</organism>
<dbReference type="InterPro" id="IPR039722">
    <property type="entry name" value="Upf3"/>
</dbReference>
<feature type="region of interest" description="Disordered" evidence="6">
    <location>
        <begin position="166"/>
        <end position="478"/>
    </location>
</feature>
<dbReference type="InterPro" id="IPR035979">
    <property type="entry name" value="RBD_domain_sf"/>
</dbReference>
<comment type="subcellular location">
    <subcellularLocation>
        <location evidence="1">Nucleus</location>
    </subcellularLocation>
</comment>
<keyword evidence="9" id="KW-1185">Reference proteome</keyword>
<dbReference type="CDD" id="cd00590">
    <property type="entry name" value="RRM_SF"/>
    <property type="match status" value="1"/>
</dbReference>
<dbReference type="Pfam" id="PF00076">
    <property type="entry name" value="RRM_1"/>
    <property type="match status" value="1"/>
</dbReference>
<dbReference type="PROSITE" id="PS50102">
    <property type="entry name" value="RRM"/>
    <property type="match status" value="1"/>
</dbReference>
<proteinExistence type="inferred from homology"/>
<evidence type="ECO:0000256" key="4">
    <source>
        <dbReference type="ARBA" id="ARBA00023242"/>
    </source>
</evidence>
<name>A0ABY0G0S7_9PLEO</name>
<evidence type="ECO:0000256" key="5">
    <source>
        <dbReference type="PROSITE-ProRule" id="PRU00176"/>
    </source>
</evidence>
<feature type="compositionally biased region" description="Basic and acidic residues" evidence="6">
    <location>
        <begin position="356"/>
        <end position="368"/>
    </location>
</feature>
<feature type="compositionally biased region" description="Basic and acidic residues" evidence="6">
    <location>
        <begin position="237"/>
        <end position="259"/>
    </location>
</feature>
<keyword evidence="5" id="KW-0694">RNA-binding</keyword>
<dbReference type="Proteomes" id="UP000293195">
    <property type="component" value="Unassembled WGS sequence"/>
</dbReference>
<evidence type="ECO:0000256" key="1">
    <source>
        <dbReference type="ARBA" id="ARBA00004123"/>
    </source>
</evidence>
<dbReference type="InterPro" id="IPR005120">
    <property type="entry name" value="UPF3_dom"/>
</dbReference>
<dbReference type="Pfam" id="PF03467">
    <property type="entry name" value="Smg4_UPF3"/>
    <property type="match status" value="1"/>
</dbReference>
<accession>A0ABY0G0S7</accession>
<feature type="compositionally biased region" description="Basic and acidic residues" evidence="6">
    <location>
        <begin position="192"/>
        <end position="229"/>
    </location>
</feature>
<evidence type="ECO:0000256" key="6">
    <source>
        <dbReference type="SAM" id="MobiDB-lite"/>
    </source>
</evidence>
<keyword evidence="3" id="KW-0866">Nonsense-mediated mRNA decay</keyword>
<feature type="compositionally biased region" description="Polar residues" evidence="6">
    <location>
        <begin position="261"/>
        <end position="278"/>
    </location>
</feature>